<organism evidence="1 2">
    <name type="scientific">Caerostris extrusa</name>
    <name type="common">Bark spider</name>
    <name type="synonym">Caerostris bankana</name>
    <dbReference type="NCBI Taxonomy" id="172846"/>
    <lineage>
        <taxon>Eukaryota</taxon>
        <taxon>Metazoa</taxon>
        <taxon>Ecdysozoa</taxon>
        <taxon>Arthropoda</taxon>
        <taxon>Chelicerata</taxon>
        <taxon>Arachnida</taxon>
        <taxon>Araneae</taxon>
        <taxon>Araneomorphae</taxon>
        <taxon>Entelegynae</taxon>
        <taxon>Araneoidea</taxon>
        <taxon>Araneidae</taxon>
        <taxon>Caerostris</taxon>
    </lineage>
</organism>
<protein>
    <submittedName>
        <fullName evidence="1">Uncharacterized protein</fullName>
    </submittedName>
</protein>
<dbReference type="EMBL" id="BPLR01009939">
    <property type="protein sequence ID" value="GIY35598.1"/>
    <property type="molecule type" value="Genomic_DNA"/>
</dbReference>
<evidence type="ECO:0000313" key="1">
    <source>
        <dbReference type="EMBL" id="GIY35598.1"/>
    </source>
</evidence>
<comment type="caution">
    <text evidence="1">The sequence shown here is derived from an EMBL/GenBank/DDBJ whole genome shotgun (WGS) entry which is preliminary data.</text>
</comment>
<proteinExistence type="predicted"/>
<dbReference type="Proteomes" id="UP001054945">
    <property type="component" value="Unassembled WGS sequence"/>
</dbReference>
<accession>A0AAV4SVG5</accession>
<sequence>MTLNVPSMKVMCGNIKKTRYPKIISFFCNGLEPRSICMANSASSSGKISTSDVTGVNGSPFFLFLYCAPQGTTATPIRRWKLRTRKCSSTMMGSSRMQRQPFLFCVVSEKLPVTSFLSRFCVFIQHFA</sequence>
<reference evidence="1 2" key="1">
    <citation type="submission" date="2021-06" db="EMBL/GenBank/DDBJ databases">
        <title>Caerostris extrusa draft genome.</title>
        <authorList>
            <person name="Kono N."/>
            <person name="Arakawa K."/>
        </authorList>
    </citation>
    <scope>NUCLEOTIDE SEQUENCE [LARGE SCALE GENOMIC DNA]</scope>
</reference>
<keyword evidence="2" id="KW-1185">Reference proteome</keyword>
<gene>
    <name evidence="1" type="ORF">CEXT_679051</name>
</gene>
<name>A0AAV4SVG5_CAEEX</name>
<dbReference type="AlphaFoldDB" id="A0AAV4SVG5"/>
<evidence type="ECO:0000313" key="2">
    <source>
        <dbReference type="Proteomes" id="UP001054945"/>
    </source>
</evidence>